<name>A0A9P7VMA6_9AGAR</name>
<gene>
    <name evidence="1" type="ORF">BT62DRAFT_1034600</name>
</gene>
<reference evidence="1" key="1">
    <citation type="submission" date="2020-11" db="EMBL/GenBank/DDBJ databases">
        <title>Adaptations for nitrogen fixation in a non-lichenized fungal sporocarp promotes dispersal by wood-feeding termites.</title>
        <authorList>
            <consortium name="DOE Joint Genome Institute"/>
            <person name="Koch R.A."/>
            <person name="Yoon G."/>
            <person name="Arayal U."/>
            <person name="Lail K."/>
            <person name="Amirebrahimi M."/>
            <person name="Labutti K."/>
            <person name="Lipzen A."/>
            <person name="Riley R."/>
            <person name="Barry K."/>
            <person name="Henrissat B."/>
            <person name="Grigoriev I.V."/>
            <person name="Herr J.R."/>
            <person name="Aime M.C."/>
        </authorList>
    </citation>
    <scope>NUCLEOTIDE SEQUENCE</scope>
    <source>
        <strain evidence="1">MCA 3950</strain>
    </source>
</reference>
<dbReference type="RefSeq" id="XP_043036722.1">
    <property type="nucleotide sequence ID" value="XM_043178373.1"/>
</dbReference>
<evidence type="ECO:0000313" key="2">
    <source>
        <dbReference type="Proteomes" id="UP000812287"/>
    </source>
</evidence>
<keyword evidence="2" id="KW-1185">Reference proteome</keyword>
<protein>
    <submittedName>
        <fullName evidence="1">Uncharacterized protein</fullName>
    </submittedName>
</protein>
<proteinExistence type="predicted"/>
<accession>A0A9P7VMA6</accession>
<dbReference type="OrthoDB" id="10625282at2759"/>
<dbReference type="GeneID" id="66100663"/>
<organism evidence="1 2">
    <name type="scientific">Guyanagaster necrorhizus</name>
    <dbReference type="NCBI Taxonomy" id="856835"/>
    <lineage>
        <taxon>Eukaryota</taxon>
        <taxon>Fungi</taxon>
        <taxon>Dikarya</taxon>
        <taxon>Basidiomycota</taxon>
        <taxon>Agaricomycotina</taxon>
        <taxon>Agaricomycetes</taxon>
        <taxon>Agaricomycetidae</taxon>
        <taxon>Agaricales</taxon>
        <taxon>Marasmiineae</taxon>
        <taxon>Physalacriaceae</taxon>
        <taxon>Guyanagaster</taxon>
    </lineage>
</organism>
<dbReference type="Proteomes" id="UP000812287">
    <property type="component" value="Unassembled WGS sequence"/>
</dbReference>
<comment type="caution">
    <text evidence="1">The sequence shown here is derived from an EMBL/GenBank/DDBJ whole genome shotgun (WGS) entry which is preliminary data.</text>
</comment>
<evidence type="ECO:0000313" key="1">
    <source>
        <dbReference type="EMBL" id="KAG7443222.1"/>
    </source>
</evidence>
<dbReference type="AlphaFoldDB" id="A0A9P7VMA6"/>
<dbReference type="EMBL" id="MU250546">
    <property type="protein sequence ID" value="KAG7443222.1"/>
    <property type="molecule type" value="Genomic_DNA"/>
</dbReference>
<sequence length="178" mass="19890">MAVVVLHDRQAHGSMITIHTYIRKLKDRGARIFFWSLATSWEAFQVAPDALKEFLCTAKFPIVNEVRCHARVIKFAQKIPLFFRICVVADPDAALVPAVSGKKTYGTSQEEGRDGIGKISVYAYDSKKDSPSRRRHDVARTASFFRKRLSAIPVTANQVTAWWTRAEPEPPPGGSSSN</sequence>